<dbReference type="GO" id="GO:0034456">
    <property type="term" value="C:UTP-C complex"/>
    <property type="evidence" value="ECO:0007669"/>
    <property type="project" value="TreeGrafter"/>
</dbReference>
<dbReference type="GO" id="GO:0006364">
    <property type="term" value="P:rRNA processing"/>
    <property type="evidence" value="ECO:0007669"/>
    <property type="project" value="TreeGrafter"/>
</dbReference>
<reference evidence="4 5" key="1">
    <citation type="submission" date="2017-10" db="EMBL/GenBank/DDBJ databases">
        <title>Comparative genomics in systemic dimorphic fungi from Ajellomycetaceae.</title>
        <authorList>
            <person name="Munoz J.F."/>
            <person name="Mcewen J.G."/>
            <person name="Clay O.K."/>
            <person name="Cuomo C.A."/>
        </authorList>
    </citation>
    <scope>NUCLEOTIDE SEQUENCE [LARGE SCALE GENOMIC DNA]</scope>
    <source>
        <strain evidence="4 5">UAMH7299</strain>
    </source>
</reference>
<evidence type="ECO:0000313" key="4">
    <source>
        <dbReference type="EMBL" id="PGH16953.1"/>
    </source>
</evidence>
<gene>
    <name evidence="4" type="ORF">AJ80_05021</name>
</gene>
<dbReference type="InterPro" id="IPR040446">
    <property type="entry name" value="RRP7"/>
</dbReference>
<dbReference type="CDD" id="cd12293">
    <property type="entry name" value="dRRM_Rrp7p"/>
    <property type="match status" value="1"/>
</dbReference>
<dbReference type="Pfam" id="PF17799">
    <property type="entry name" value="RRM_Rrp7"/>
    <property type="match status" value="1"/>
</dbReference>
<dbReference type="EMBL" id="PDNA01000069">
    <property type="protein sequence ID" value="PGH16953.1"/>
    <property type="molecule type" value="Genomic_DNA"/>
</dbReference>
<dbReference type="CDD" id="cd12950">
    <property type="entry name" value="RRP7_Rrp7p"/>
    <property type="match status" value="1"/>
</dbReference>
<dbReference type="Pfam" id="PF12923">
    <property type="entry name" value="RRP7"/>
    <property type="match status" value="1"/>
</dbReference>
<evidence type="ECO:0008006" key="6">
    <source>
        <dbReference type="Google" id="ProtNLM"/>
    </source>
</evidence>
<dbReference type="GO" id="GO:0032545">
    <property type="term" value="C:CURI complex"/>
    <property type="evidence" value="ECO:0007669"/>
    <property type="project" value="TreeGrafter"/>
</dbReference>
<dbReference type="AlphaFoldDB" id="A0A2B7Y7D0"/>
<feature type="domain" description="Rrp7 RRM-like N-terminal" evidence="3">
    <location>
        <begin position="9"/>
        <end position="189"/>
    </location>
</feature>
<evidence type="ECO:0000256" key="1">
    <source>
        <dbReference type="ARBA" id="ARBA00006110"/>
    </source>
</evidence>
<evidence type="ECO:0000259" key="2">
    <source>
        <dbReference type="Pfam" id="PF12923"/>
    </source>
</evidence>
<dbReference type="InterPro" id="IPR040447">
    <property type="entry name" value="RRM_Rrp7"/>
</dbReference>
<evidence type="ECO:0000313" key="5">
    <source>
        <dbReference type="Proteomes" id="UP000224634"/>
    </source>
</evidence>
<comment type="similarity">
    <text evidence="1">Belongs to the RRP7 family.</text>
</comment>
<dbReference type="InterPro" id="IPR024326">
    <property type="entry name" value="RRP7_C"/>
</dbReference>
<protein>
    <recommendedName>
        <fullName evidence="6">Ribosomal RNA-processing protein 7 C-terminal domain-containing protein</fullName>
    </recommendedName>
</protein>
<accession>A0A2B7Y7D0</accession>
<evidence type="ECO:0000259" key="3">
    <source>
        <dbReference type="Pfam" id="PF17799"/>
    </source>
</evidence>
<name>A0A2B7Y7D0_POLH7</name>
<sequence>MVPKPPLKIADYSVLPLELPPAPSFPEPATHYLYLQPHEPRIPDPDSSRSLFVVDVPINTTETHFRHLFGTQLSAGRVQRVEFHVAPTKKSNLPVPFQGKPSANKSLKRKRVTSEDLQIGLDTVELPRTWDRELQRSGSHAVVVFVDRPSMEASLKAAQKAAKNRVNIVWGDGLKDKLPPLGSRRYLTHGQLRYPSKAELARTANDYMAIFARFEEERTREAARAAEEPDEDGFIKVTRGTKINDVAREEEMKELLAKQKKKSKGLENFYRFQMREKRKERQGELLRKFEEDKKKVEEMKRRRGKVRTVWVLPTKPSMGARAGLLKYQARRYGIQVAIYALSWVVTLFAARP</sequence>
<dbReference type="Gene3D" id="6.10.250.1770">
    <property type="match status" value="1"/>
</dbReference>
<organism evidence="4 5">
    <name type="scientific">Polytolypa hystricis (strain UAMH7299)</name>
    <dbReference type="NCBI Taxonomy" id="1447883"/>
    <lineage>
        <taxon>Eukaryota</taxon>
        <taxon>Fungi</taxon>
        <taxon>Dikarya</taxon>
        <taxon>Ascomycota</taxon>
        <taxon>Pezizomycotina</taxon>
        <taxon>Eurotiomycetes</taxon>
        <taxon>Eurotiomycetidae</taxon>
        <taxon>Onygenales</taxon>
        <taxon>Onygenales incertae sedis</taxon>
        <taxon>Polytolypa</taxon>
    </lineage>
</organism>
<dbReference type="GO" id="GO:0000028">
    <property type="term" value="P:ribosomal small subunit assembly"/>
    <property type="evidence" value="ECO:0007669"/>
    <property type="project" value="TreeGrafter"/>
</dbReference>
<proteinExistence type="inferred from homology"/>
<dbReference type="OrthoDB" id="5390at2759"/>
<dbReference type="PANTHER" id="PTHR13191">
    <property type="entry name" value="RIBOSOMAL RNA PROCESSING PROTEIN 7-RELATED"/>
    <property type="match status" value="1"/>
</dbReference>
<dbReference type="PANTHER" id="PTHR13191:SF0">
    <property type="entry name" value="RIBOSOMAL RNA-PROCESSING PROTEIN 7 HOMOLOG A-RELATED"/>
    <property type="match status" value="1"/>
</dbReference>
<dbReference type="STRING" id="1447883.A0A2B7Y7D0"/>
<comment type="caution">
    <text evidence="4">The sequence shown here is derived from an EMBL/GenBank/DDBJ whole genome shotgun (WGS) entry which is preliminary data.</text>
</comment>
<keyword evidence="5" id="KW-1185">Reference proteome</keyword>
<dbReference type="Proteomes" id="UP000224634">
    <property type="component" value="Unassembled WGS sequence"/>
</dbReference>
<feature type="domain" description="Ribosomal RNA-processing protein 7 C-terminal" evidence="2">
    <location>
        <begin position="192"/>
        <end position="307"/>
    </location>
</feature>